<sequence>MTGSIASAAYFVARSQREIATNKYNLDLFDKRWEIYKEFYPFYTDKNNIFDSSFKEKETVFEKIPLIFNGITQTDIKSLHDNKSRIESLDIDQKKDSI</sequence>
<evidence type="ECO:0000313" key="2">
    <source>
        <dbReference type="Proteomes" id="UP001526337"/>
    </source>
</evidence>
<dbReference type="RefSeq" id="WP_171790740.1">
    <property type="nucleotide sequence ID" value="NZ_JABJWD010000054.1"/>
</dbReference>
<protein>
    <submittedName>
        <fullName evidence="1">Uncharacterized protein</fullName>
    </submittedName>
</protein>
<dbReference type="EMBL" id="JANGSQ010000084">
    <property type="protein sequence ID" value="MCW4589614.1"/>
    <property type="molecule type" value="Genomic_DNA"/>
</dbReference>
<name>A0ABT3K2I9_9PROT</name>
<gene>
    <name evidence="1" type="ORF">NO263_03365</name>
</gene>
<proteinExistence type="predicted"/>
<accession>A0ABT3K2I9</accession>
<organism evidence="1 2">
    <name type="scientific">Gluconacetobacter entanii</name>
    <dbReference type="NCBI Taxonomy" id="108528"/>
    <lineage>
        <taxon>Bacteria</taxon>
        <taxon>Pseudomonadati</taxon>
        <taxon>Pseudomonadota</taxon>
        <taxon>Alphaproteobacteria</taxon>
        <taxon>Acetobacterales</taxon>
        <taxon>Acetobacteraceae</taxon>
        <taxon>Gluconacetobacter</taxon>
    </lineage>
</organism>
<dbReference type="Proteomes" id="UP001526337">
    <property type="component" value="Unassembled WGS sequence"/>
</dbReference>
<evidence type="ECO:0000313" key="1">
    <source>
        <dbReference type="EMBL" id="MCW4589614.1"/>
    </source>
</evidence>
<reference evidence="1 2" key="1">
    <citation type="submission" date="2022-07" db="EMBL/GenBank/DDBJ databases">
        <title>Genome stability of Gluconacetobacter entanii AV429.</title>
        <authorList>
            <person name="Trcek J."/>
            <person name="Cepec E."/>
        </authorList>
    </citation>
    <scope>NUCLEOTIDE SEQUENCE [LARGE SCALE GENOMIC DNA]</scope>
    <source>
        <strain evidence="1 2">AV429_2022</strain>
    </source>
</reference>
<comment type="caution">
    <text evidence="1">The sequence shown here is derived from an EMBL/GenBank/DDBJ whole genome shotgun (WGS) entry which is preliminary data.</text>
</comment>
<keyword evidence="2" id="KW-1185">Reference proteome</keyword>